<organism evidence="1">
    <name type="scientific">marine sediment metagenome</name>
    <dbReference type="NCBI Taxonomy" id="412755"/>
    <lineage>
        <taxon>unclassified sequences</taxon>
        <taxon>metagenomes</taxon>
        <taxon>ecological metagenomes</taxon>
    </lineage>
</organism>
<protein>
    <submittedName>
        <fullName evidence="1">Uncharacterized protein</fullName>
    </submittedName>
</protein>
<dbReference type="EMBL" id="BARU01020400">
    <property type="protein sequence ID" value="GAH48832.1"/>
    <property type="molecule type" value="Genomic_DNA"/>
</dbReference>
<reference evidence="1" key="1">
    <citation type="journal article" date="2014" name="Front. Microbiol.">
        <title>High frequency of phylogenetically diverse reductive dehalogenase-homologous genes in deep subseafloor sedimentary metagenomes.</title>
        <authorList>
            <person name="Kawai M."/>
            <person name="Futagami T."/>
            <person name="Toyoda A."/>
            <person name="Takaki Y."/>
            <person name="Nishi S."/>
            <person name="Hori S."/>
            <person name="Arai W."/>
            <person name="Tsubouchi T."/>
            <person name="Morono Y."/>
            <person name="Uchiyama I."/>
            <person name="Ito T."/>
            <person name="Fujiyama A."/>
            <person name="Inagaki F."/>
            <person name="Takami H."/>
        </authorList>
    </citation>
    <scope>NUCLEOTIDE SEQUENCE</scope>
    <source>
        <strain evidence="1">Expedition CK06-06</strain>
    </source>
</reference>
<proteinExistence type="predicted"/>
<name>X1FUZ4_9ZZZZ</name>
<gene>
    <name evidence="1" type="ORF">S03H2_33512</name>
</gene>
<dbReference type="AlphaFoldDB" id="X1FUZ4"/>
<sequence length="51" mass="5663">DYLVTGKETIITDIIPAIKADKGLKLRVKRLLIGLVEEFQAATTSDCDEEQ</sequence>
<feature type="non-terminal residue" evidence="1">
    <location>
        <position position="1"/>
    </location>
</feature>
<evidence type="ECO:0000313" key="1">
    <source>
        <dbReference type="EMBL" id="GAH48832.1"/>
    </source>
</evidence>
<comment type="caution">
    <text evidence="1">The sequence shown here is derived from an EMBL/GenBank/DDBJ whole genome shotgun (WGS) entry which is preliminary data.</text>
</comment>
<accession>X1FUZ4</accession>